<dbReference type="EMBL" id="LR796381">
    <property type="protein sequence ID" value="CAB4140323.1"/>
    <property type="molecule type" value="Genomic_DNA"/>
</dbReference>
<feature type="domain" description="Single-stranded DNA-binding protein BPT7" evidence="1">
    <location>
        <begin position="75"/>
        <end position="151"/>
    </location>
</feature>
<evidence type="ECO:0000313" key="2">
    <source>
        <dbReference type="EMBL" id="CAB4140323.1"/>
    </source>
</evidence>
<proteinExistence type="predicted"/>
<dbReference type="Gene3D" id="2.40.50.140">
    <property type="entry name" value="Nucleic acid-binding proteins"/>
    <property type="match status" value="1"/>
</dbReference>
<evidence type="ECO:0000259" key="1">
    <source>
        <dbReference type="Pfam" id="PF21265"/>
    </source>
</evidence>
<protein>
    <submittedName>
        <fullName evidence="2">Single-stranded DNA-binding protein</fullName>
    </submittedName>
</protein>
<dbReference type="GO" id="GO:0003677">
    <property type="term" value="F:DNA binding"/>
    <property type="evidence" value="ECO:0007669"/>
    <property type="project" value="UniProtKB-KW"/>
</dbReference>
<gene>
    <name evidence="2" type="ORF">UFOVP396_29</name>
</gene>
<organism evidence="2">
    <name type="scientific">uncultured Caudovirales phage</name>
    <dbReference type="NCBI Taxonomy" id="2100421"/>
    <lineage>
        <taxon>Viruses</taxon>
        <taxon>Duplodnaviria</taxon>
        <taxon>Heunggongvirae</taxon>
        <taxon>Uroviricota</taxon>
        <taxon>Caudoviricetes</taxon>
        <taxon>Peduoviridae</taxon>
        <taxon>Maltschvirus</taxon>
        <taxon>Maltschvirus maltsch</taxon>
    </lineage>
</organism>
<dbReference type="InterPro" id="IPR049476">
    <property type="entry name" value="SBB_BPT7"/>
</dbReference>
<accession>A0A6J5M4A4</accession>
<dbReference type="Pfam" id="PF21265">
    <property type="entry name" value="SBB_T7"/>
    <property type="match status" value="1"/>
</dbReference>
<dbReference type="SUPFAM" id="SSF50249">
    <property type="entry name" value="Nucleic acid-binding proteins"/>
    <property type="match status" value="1"/>
</dbReference>
<name>A0A6J5M4A4_9CAUD</name>
<reference evidence="2" key="1">
    <citation type="submission" date="2020-04" db="EMBL/GenBank/DDBJ databases">
        <authorList>
            <person name="Chiriac C."/>
            <person name="Salcher M."/>
            <person name="Ghai R."/>
            <person name="Kavagutti S V."/>
        </authorList>
    </citation>
    <scope>NUCLEOTIDE SEQUENCE</scope>
</reference>
<keyword evidence="2" id="KW-0238">DNA-binding</keyword>
<sequence>METKKQMTYTTPVGVAFYPYIFVADTKFDANGVYNVKLRLDDKESKTIIDAIEKEIAQELVKNKSTKKSEFKPYKKVEGGYEFHFKLKAKNKTKTGVEYEKKVKVFDAKGKMITQPVMVYSGSTMKVAYQIKPYFTNILGCGASLALQACQIINLVEASVAKDNFGFGEEDGFEYVETDKVIAKANGAVSEEKFDF</sequence>
<dbReference type="InterPro" id="IPR012340">
    <property type="entry name" value="NA-bd_OB-fold"/>
</dbReference>